<keyword evidence="5 7" id="KW-1133">Transmembrane helix</keyword>
<dbReference type="InterPro" id="IPR027470">
    <property type="entry name" value="Cation_efflux_CTD"/>
</dbReference>
<dbReference type="Proteomes" id="UP000196655">
    <property type="component" value="Unassembled WGS sequence"/>
</dbReference>
<feature type="domain" description="Cation efflux protein transmembrane" evidence="8">
    <location>
        <begin position="9"/>
        <end position="202"/>
    </location>
</feature>
<feature type="transmembrane region" description="Helical" evidence="7">
    <location>
        <begin position="113"/>
        <end position="131"/>
    </location>
</feature>
<evidence type="ECO:0000313" key="10">
    <source>
        <dbReference type="EMBL" id="OWJ65979.1"/>
    </source>
</evidence>
<dbReference type="InterPro" id="IPR027469">
    <property type="entry name" value="Cation_efflux_TMD_sf"/>
</dbReference>
<dbReference type="GO" id="GO:0015086">
    <property type="term" value="F:cadmium ion transmembrane transporter activity"/>
    <property type="evidence" value="ECO:0007669"/>
    <property type="project" value="TreeGrafter"/>
</dbReference>
<dbReference type="STRING" id="1122125.GCA_000423185_05779"/>
<dbReference type="PANTHER" id="PTHR43840:SF15">
    <property type="entry name" value="MITOCHONDRIAL METAL TRANSPORTER 1-RELATED"/>
    <property type="match status" value="1"/>
</dbReference>
<evidence type="ECO:0000259" key="8">
    <source>
        <dbReference type="Pfam" id="PF01545"/>
    </source>
</evidence>
<proteinExistence type="inferred from homology"/>
<dbReference type="Pfam" id="PF16916">
    <property type="entry name" value="ZT_dimer"/>
    <property type="match status" value="1"/>
</dbReference>
<dbReference type="InterPro" id="IPR050291">
    <property type="entry name" value="CDF_Transporter"/>
</dbReference>
<evidence type="ECO:0000313" key="11">
    <source>
        <dbReference type="Proteomes" id="UP000196655"/>
    </source>
</evidence>
<dbReference type="InterPro" id="IPR002524">
    <property type="entry name" value="Cation_efflux"/>
</dbReference>
<dbReference type="InterPro" id="IPR058533">
    <property type="entry name" value="Cation_efflux_TM"/>
</dbReference>
<feature type="transmembrane region" description="Helical" evidence="7">
    <location>
        <begin position="75"/>
        <end position="93"/>
    </location>
</feature>
<dbReference type="SUPFAM" id="SSF160240">
    <property type="entry name" value="Cation efflux protein cytoplasmic domain-like"/>
    <property type="match status" value="1"/>
</dbReference>
<evidence type="ECO:0000256" key="3">
    <source>
        <dbReference type="ARBA" id="ARBA00022448"/>
    </source>
</evidence>
<sequence>MDRASKAALASVFVGALVLGLKFLAWWVTGSVALYSDALESIINVVAAGAAFIALRVSAQPADANHPYGHTKAEYFSAVFEGLLVVLAALSILREAYAGFLNPQPLDAPALGLAINAVASAVNAVWGWTLLRRGRQYRAPALVADGRHVLTDVYTSGGVLVGVALVALTGWLILDPILAAIVALNILWSGYAMIRDSVGGLMDEAVPPETLARIREAIADKGGGALEAHDVRTRHAGRLTFIDFHLVVPGAMTVSEAHDICDRIEATLKRDIGADTIIGIHVEPEEKAKHAGVAIARHHGTGAWSGMN</sequence>
<feature type="transmembrane region" description="Helical" evidence="7">
    <location>
        <begin position="34"/>
        <end position="55"/>
    </location>
</feature>
<feature type="transmembrane region" description="Helical" evidence="7">
    <location>
        <begin position="152"/>
        <end position="171"/>
    </location>
</feature>
<name>A0A211ZL34_9PROT</name>
<dbReference type="SUPFAM" id="SSF161111">
    <property type="entry name" value="Cation efflux protein transmembrane domain-like"/>
    <property type="match status" value="1"/>
</dbReference>
<dbReference type="EMBL" id="NHON01000030">
    <property type="protein sequence ID" value="OWJ65979.1"/>
    <property type="molecule type" value="Genomic_DNA"/>
</dbReference>
<dbReference type="GO" id="GO:0006882">
    <property type="term" value="P:intracellular zinc ion homeostasis"/>
    <property type="evidence" value="ECO:0007669"/>
    <property type="project" value="TreeGrafter"/>
</dbReference>
<dbReference type="Gene3D" id="3.30.70.1350">
    <property type="entry name" value="Cation efflux protein, cytoplasmic domain"/>
    <property type="match status" value="1"/>
</dbReference>
<comment type="caution">
    <text evidence="10">The sequence shown here is derived from an EMBL/GenBank/DDBJ whole genome shotgun (WGS) entry which is preliminary data.</text>
</comment>
<dbReference type="Pfam" id="PF01545">
    <property type="entry name" value="Cation_efflux"/>
    <property type="match status" value="1"/>
</dbReference>
<feature type="domain" description="Cation efflux protein cytoplasmic" evidence="9">
    <location>
        <begin position="207"/>
        <end position="285"/>
    </location>
</feature>
<evidence type="ECO:0000256" key="1">
    <source>
        <dbReference type="ARBA" id="ARBA00004141"/>
    </source>
</evidence>
<evidence type="ECO:0000259" key="9">
    <source>
        <dbReference type="Pfam" id="PF16916"/>
    </source>
</evidence>
<protein>
    <submittedName>
        <fullName evidence="10">Cation-efflux pump</fullName>
    </submittedName>
</protein>
<evidence type="ECO:0000256" key="7">
    <source>
        <dbReference type="SAM" id="Phobius"/>
    </source>
</evidence>
<keyword evidence="6 7" id="KW-0472">Membrane</keyword>
<gene>
    <name evidence="10" type="ORF">BWR60_17320</name>
</gene>
<dbReference type="PANTHER" id="PTHR43840">
    <property type="entry name" value="MITOCHONDRIAL METAL TRANSPORTER 1-RELATED"/>
    <property type="match status" value="1"/>
</dbReference>
<dbReference type="Gene3D" id="1.20.1510.10">
    <property type="entry name" value="Cation efflux protein transmembrane domain"/>
    <property type="match status" value="1"/>
</dbReference>
<dbReference type="InterPro" id="IPR036837">
    <property type="entry name" value="Cation_efflux_CTD_sf"/>
</dbReference>
<keyword evidence="3" id="KW-0813">Transport</keyword>
<feature type="transmembrane region" description="Helical" evidence="7">
    <location>
        <begin position="7"/>
        <end position="28"/>
    </location>
</feature>
<evidence type="ECO:0000256" key="6">
    <source>
        <dbReference type="ARBA" id="ARBA00023136"/>
    </source>
</evidence>
<keyword evidence="4 7" id="KW-0812">Transmembrane</keyword>
<dbReference type="GO" id="GO:0005886">
    <property type="term" value="C:plasma membrane"/>
    <property type="evidence" value="ECO:0007669"/>
    <property type="project" value="TreeGrafter"/>
</dbReference>
<evidence type="ECO:0000256" key="4">
    <source>
        <dbReference type="ARBA" id="ARBA00022692"/>
    </source>
</evidence>
<dbReference type="AlphaFoldDB" id="A0A211ZL34"/>
<comment type="similarity">
    <text evidence="2">Belongs to the cation diffusion facilitator (CDF) transporter (TC 2.A.4) family.</text>
</comment>
<dbReference type="GO" id="GO:0015093">
    <property type="term" value="F:ferrous iron transmembrane transporter activity"/>
    <property type="evidence" value="ECO:0007669"/>
    <property type="project" value="TreeGrafter"/>
</dbReference>
<organism evidence="10 11">
    <name type="scientific">Inquilinus limosus</name>
    <dbReference type="NCBI Taxonomy" id="171674"/>
    <lineage>
        <taxon>Bacteria</taxon>
        <taxon>Pseudomonadati</taxon>
        <taxon>Pseudomonadota</taxon>
        <taxon>Alphaproteobacteria</taxon>
        <taxon>Rhodospirillales</taxon>
        <taxon>Rhodospirillaceae</taxon>
        <taxon>Inquilinus</taxon>
    </lineage>
</organism>
<dbReference type="OrthoDB" id="9806522at2"/>
<keyword evidence="11" id="KW-1185">Reference proteome</keyword>
<dbReference type="GO" id="GO:0015341">
    <property type="term" value="F:zinc efflux antiporter activity"/>
    <property type="evidence" value="ECO:0007669"/>
    <property type="project" value="TreeGrafter"/>
</dbReference>
<feature type="transmembrane region" description="Helical" evidence="7">
    <location>
        <begin position="177"/>
        <end position="194"/>
    </location>
</feature>
<comment type="subcellular location">
    <subcellularLocation>
        <location evidence="1">Membrane</location>
        <topology evidence="1">Multi-pass membrane protein</topology>
    </subcellularLocation>
</comment>
<evidence type="ECO:0000256" key="2">
    <source>
        <dbReference type="ARBA" id="ARBA00008114"/>
    </source>
</evidence>
<accession>A0A211ZL34</accession>
<dbReference type="NCBIfam" id="TIGR01297">
    <property type="entry name" value="CDF"/>
    <property type="match status" value="1"/>
</dbReference>
<reference evidence="11" key="1">
    <citation type="submission" date="2017-05" db="EMBL/GenBank/DDBJ databases">
        <authorList>
            <person name="Macchi M."/>
            <person name="Festa S."/>
            <person name="Coppotelli B.M."/>
            <person name="Morelli I.S."/>
        </authorList>
    </citation>
    <scope>NUCLEOTIDE SEQUENCE [LARGE SCALE GENOMIC DNA]</scope>
    <source>
        <strain evidence="11">I</strain>
    </source>
</reference>
<evidence type="ECO:0000256" key="5">
    <source>
        <dbReference type="ARBA" id="ARBA00022989"/>
    </source>
</evidence>